<reference evidence="1 2" key="1">
    <citation type="submission" date="2012-04" db="EMBL/GenBank/DDBJ databases">
        <authorList>
            <person name="Durkin A.S."/>
            <person name="McCorrison J."/>
            <person name="Torralba M."/>
            <person name="Gillis M."/>
            <person name="Methe B."/>
            <person name="Sutton G."/>
            <person name="Nelson K.E."/>
        </authorList>
    </citation>
    <scope>NUCLEOTIDE SEQUENCE [LARGE SCALE GENOMIC DNA]</scope>
    <source>
        <strain evidence="1 2">HK2019</strain>
    </source>
</reference>
<accession>A0ABP2NXL7</accession>
<sequence length="37" mass="4479">MNTINLKCGQKISKFLTALFLLLYFNFREFEKMLIFC</sequence>
<keyword evidence="2" id="KW-1185">Reference proteome</keyword>
<comment type="caution">
    <text evidence="1">The sequence shown here is derived from an EMBL/GenBank/DDBJ whole genome shotgun (WGS) entry which is preliminary data.</text>
</comment>
<dbReference type="EMBL" id="AJTC01000017">
    <property type="protein sequence ID" value="EIJ30661.1"/>
    <property type="molecule type" value="Genomic_DNA"/>
</dbReference>
<name>A0ABP2NXL7_HAEPA</name>
<protein>
    <submittedName>
        <fullName evidence="1">Uncharacterized protein</fullName>
    </submittedName>
</protein>
<evidence type="ECO:0000313" key="2">
    <source>
        <dbReference type="Proteomes" id="UP000003778"/>
    </source>
</evidence>
<proteinExistence type="predicted"/>
<gene>
    <name evidence="1" type="ORF">HMPREF1119_1841</name>
</gene>
<dbReference type="Proteomes" id="UP000003778">
    <property type="component" value="Unassembled WGS sequence"/>
</dbReference>
<evidence type="ECO:0000313" key="1">
    <source>
        <dbReference type="EMBL" id="EIJ30661.1"/>
    </source>
</evidence>
<organism evidence="1 2">
    <name type="scientific">Haemophilus parainfluenzae HK2019</name>
    <dbReference type="NCBI Taxonomy" id="1095746"/>
    <lineage>
        <taxon>Bacteria</taxon>
        <taxon>Pseudomonadati</taxon>
        <taxon>Pseudomonadota</taxon>
        <taxon>Gammaproteobacteria</taxon>
        <taxon>Pasteurellales</taxon>
        <taxon>Pasteurellaceae</taxon>
        <taxon>Haemophilus</taxon>
    </lineage>
</organism>